<name>H0E968_9ACTN</name>
<evidence type="ECO:0000313" key="2">
    <source>
        <dbReference type="EMBL" id="EHN09774.1"/>
    </source>
</evidence>
<evidence type="ECO:0000313" key="3">
    <source>
        <dbReference type="Proteomes" id="UP000005143"/>
    </source>
</evidence>
<evidence type="ECO:0000256" key="1">
    <source>
        <dbReference type="SAM" id="MobiDB-lite"/>
    </source>
</evidence>
<comment type="caution">
    <text evidence="2">The sequence shown here is derived from an EMBL/GenBank/DDBJ whole genome shotgun (WGS) entry which is preliminary data.</text>
</comment>
<gene>
    <name evidence="2" type="ORF">PAI11_33850</name>
</gene>
<dbReference type="PANTHER" id="PTHR30528:SF0">
    <property type="entry name" value="CYTOPLASMIC PROTEIN"/>
    <property type="match status" value="1"/>
</dbReference>
<proteinExistence type="predicted"/>
<feature type="compositionally biased region" description="Polar residues" evidence="1">
    <location>
        <begin position="1"/>
        <end position="15"/>
    </location>
</feature>
<dbReference type="PATRIC" id="fig|1097667.3.peg.3355"/>
<dbReference type="EMBL" id="AGUD01000253">
    <property type="protein sequence ID" value="EHN09774.1"/>
    <property type="molecule type" value="Genomic_DNA"/>
</dbReference>
<dbReference type="PANTHER" id="PTHR30528">
    <property type="entry name" value="CYTOPLASMIC PROTEIN"/>
    <property type="match status" value="1"/>
</dbReference>
<sequence>MTSRSLGGRNVTSTDRAGRSTAGRTDVRSGRLAMIGGMVVRSTSSAEPAPAADAVLSTAQARRIALAAQGFADRHHARPPARVTMAHLQRVIDRIGLLQIDSVNVLTRAHHLPLFSRIGPYDLGLLDRAAGRRPRRLVEYWAHEASFVPPETHRLLRWRMERVQDEAWGGIRRAGQLTELVAAVEAEIADHGPLTAVELERRLAADHQVSRRESNGYGWNWSQAKRVLEYLFFCGRVTSAGRTAQFERRYDLPERVLPPAVAQAPTPDPADAMRELVRIAARAHGVATEQCLRDYFRLRPAQARPAIAELVDAGELQPVRVQGWSRPAYLHVDARRPRRVAARALLVPFDPLIFERTRTEALFDFRYRIEIYVPREKRVHGYYVLPFLLGERLVARVDLKADRGDGLLRVQAAHGERDLPGWDERQVADELAAELRSMAGWLGLDGVAVADRGDLAAALAVAVAG</sequence>
<feature type="region of interest" description="Disordered" evidence="1">
    <location>
        <begin position="1"/>
        <end position="27"/>
    </location>
</feature>
<dbReference type="InterPro" id="IPR009351">
    <property type="entry name" value="AlkZ-like"/>
</dbReference>
<reference evidence="2 3" key="1">
    <citation type="journal article" date="2013" name="Biodegradation">
        <title>Quantitative proteomic analysis of ibuprofen-degrading Patulibacter sp. strain I11.</title>
        <authorList>
            <person name="Almeida B."/>
            <person name="Kjeldal H."/>
            <person name="Lolas I."/>
            <person name="Knudsen A.D."/>
            <person name="Carvalho G."/>
            <person name="Nielsen K.L."/>
            <person name="Barreto Crespo M.T."/>
            <person name="Stensballe A."/>
            <person name="Nielsen J.L."/>
        </authorList>
    </citation>
    <scope>NUCLEOTIDE SEQUENCE [LARGE SCALE GENOMIC DNA]</scope>
    <source>
        <strain evidence="2 3">I11</strain>
    </source>
</reference>
<dbReference type="AlphaFoldDB" id="H0E968"/>
<dbReference type="Proteomes" id="UP000005143">
    <property type="component" value="Unassembled WGS sequence"/>
</dbReference>
<keyword evidence="3" id="KW-1185">Reference proteome</keyword>
<accession>H0E968</accession>
<dbReference type="Pfam" id="PF06224">
    <property type="entry name" value="AlkZ-like"/>
    <property type="match status" value="1"/>
</dbReference>
<organism evidence="2 3">
    <name type="scientific">Patulibacter medicamentivorans</name>
    <dbReference type="NCBI Taxonomy" id="1097667"/>
    <lineage>
        <taxon>Bacteria</taxon>
        <taxon>Bacillati</taxon>
        <taxon>Actinomycetota</taxon>
        <taxon>Thermoleophilia</taxon>
        <taxon>Solirubrobacterales</taxon>
        <taxon>Patulibacteraceae</taxon>
        <taxon>Patulibacter</taxon>
    </lineage>
</organism>
<protein>
    <submittedName>
        <fullName evidence="2">Putative cytoplasmic protein</fullName>
    </submittedName>
</protein>